<dbReference type="Pfam" id="PF08530">
    <property type="entry name" value="PepX_C"/>
    <property type="match status" value="1"/>
</dbReference>
<evidence type="ECO:0000256" key="1">
    <source>
        <dbReference type="ARBA" id="ARBA00022801"/>
    </source>
</evidence>
<accession>A0A9N9VKW0</accession>
<dbReference type="OrthoDB" id="2578740at2759"/>
<keyword evidence="4" id="KW-1185">Reference proteome</keyword>
<dbReference type="InterPro" id="IPR050585">
    <property type="entry name" value="Xaa-Pro_dipeptidyl-ppase/CocE"/>
</dbReference>
<dbReference type="PANTHER" id="PTHR43056">
    <property type="entry name" value="PEPTIDASE S9 PROLYL OLIGOPEPTIDASE"/>
    <property type="match status" value="1"/>
</dbReference>
<dbReference type="GO" id="GO:0008239">
    <property type="term" value="F:dipeptidyl-peptidase activity"/>
    <property type="evidence" value="ECO:0007669"/>
    <property type="project" value="InterPro"/>
</dbReference>
<dbReference type="Gene3D" id="2.60.120.260">
    <property type="entry name" value="Galactose-binding domain-like"/>
    <property type="match status" value="1"/>
</dbReference>
<dbReference type="InterPro" id="IPR000383">
    <property type="entry name" value="Xaa-Pro-like_dom"/>
</dbReference>
<evidence type="ECO:0000259" key="2">
    <source>
        <dbReference type="SMART" id="SM00939"/>
    </source>
</evidence>
<keyword evidence="1" id="KW-0378">Hydrolase</keyword>
<dbReference type="EMBL" id="CABFNQ020000709">
    <property type="protein sequence ID" value="CAH0025289.1"/>
    <property type="molecule type" value="Genomic_DNA"/>
</dbReference>
<feature type="domain" description="Xaa-Pro dipeptidyl-peptidase C-terminal" evidence="2">
    <location>
        <begin position="326"/>
        <end position="577"/>
    </location>
</feature>
<dbReference type="SMART" id="SM00939">
    <property type="entry name" value="PepX_C"/>
    <property type="match status" value="1"/>
</dbReference>
<dbReference type="InterPro" id="IPR005674">
    <property type="entry name" value="CocE/Ser_esterase"/>
</dbReference>
<sequence length="581" mass="64503">MSAFNVDSAKVLLRDVVAPQHPLAAQALILPKGHQKRPGCRPLPSNIVLERDQVLTLRDGTKIFADIYRPETDQNTKVPAIVMWSPYGKSSTGLIVLSTVLPFQAAIPDSQLSGYESFEGLDPAEWVPRGYAIVNVDARGSNHSEGNMRWFGSAEGRDGHDAIEEIAKLDWCNGKVGMAGNSWLAVAQYYIAAEKPAHLACIAPLEGFSDPAREMALRGGIPHTSFSKTIANTLTVLTVLGTQKQEDLIAMVQDFNNFKDYFEDKRVEFSKIDIPAYIGASYSTDIHAIGSLRAFEEIQHDKKWIVLHASQEWFDLYSVDRTKDLSRFFDYYLKGSANDWLETKPARVALLRYPQPALLDQEFEDLPWHLPSTSKQQLFLDSQGGLCVSNPAESSTQSYHAELSEALEFSYRFPSRTVIIGPPTLTVHIASPGFEDLDVYAHIFKADAKGNILTYMNIPISHDEAASPLTENKLFRYRGPTGCLRASRRHVSPQGSGKIWHTLSFSRLEPIKPGDIVKLDIQMWPTGIVYEEGEQLILKISGKYIGLPANPGLEPEASANVGQHVVYTGGEFASSLQFYTL</sequence>
<protein>
    <recommendedName>
        <fullName evidence="2">Xaa-Pro dipeptidyl-peptidase C-terminal domain-containing protein</fullName>
    </recommendedName>
</protein>
<comment type="caution">
    <text evidence="3">The sequence shown here is derived from an EMBL/GenBank/DDBJ whole genome shotgun (WGS) entry which is preliminary data.</text>
</comment>
<dbReference type="Gene3D" id="1.10.3020.20">
    <property type="match status" value="1"/>
</dbReference>
<evidence type="ECO:0000313" key="3">
    <source>
        <dbReference type="EMBL" id="CAH0025289.1"/>
    </source>
</evidence>
<proteinExistence type="predicted"/>
<dbReference type="InterPro" id="IPR029058">
    <property type="entry name" value="AB_hydrolase_fold"/>
</dbReference>
<dbReference type="AlphaFoldDB" id="A0A9N9VKW0"/>
<dbReference type="NCBIfam" id="TIGR00976">
    <property type="entry name" value="CocE_NonD"/>
    <property type="match status" value="1"/>
</dbReference>
<dbReference type="InterPro" id="IPR013736">
    <property type="entry name" value="Xaa-Pro_dipept_C"/>
</dbReference>
<reference evidence="3" key="1">
    <citation type="submission" date="2021-10" db="EMBL/GenBank/DDBJ databases">
        <authorList>
            <person name="Piombo E."/>
        </authorList>
    </citation>
    <scope>NUCLEOTIDE SEQUENCE</scope>
</reference>
<dbReference type="Gene3D" id="3.40.50.1820">
    <property type="entry name" value="alpha/beta hydrolase"/>
    <property type="match status" value="1"/>
</dbReference>
<dbReference type="SUPFAM" id="SSF49785">
    <property type="entry name" value="Galactose-binding domain-like"/>
    <property type="match status" value="1"/>
</dbReference>
<dbReference type="SUPFAM" id="SSF53474">
    <property type="entry name" value="alpha/beta-Hydrolases"/>
    <property type="match status" value="1"/>
</dbReference>
<evidence type="ECO:0000313" key="4">
    <source>
        <dbReference type="Proteomes" id="UP000696573"/>
    </source>
</evidence>
<dbReference type="Proteomes" id="UP000696573">
    <property type="component" value="Unassembled WGS sequence"/>
</dbReference>
<name>A0A9N9VKW0_9HYPO</name>
<dbReference type="PANTHER" id="PTHR43056:SF10">
    <property type="entry name" value="COCE_NOND FAMILY, PUTATIVE (AFU_ORTHOLOGUE AFUA_7G00600)-RELATED"/>
    <property type="match status" value="1"/>
</dbReference>
<gene>
    <name evidence="3" type="ORF">CRHIZ90672A_00015823</name>
</gene>
<dbReference type="InterPro" id="IPR008979">
    <property type="entry name" value="Galactose-bd-like_sf"/>
</dbReference>
<organism evidence="3 4">
    <name type="scientific">Clonostachys rhizophaga</name>
    <dbReference type="NCBI Taxonomy" id="160324"/>
    <lineage>
        <taxon>Eukaryota</taxon>
        <taxon>Fungi</taxon>
        <taxon>Dikarya</taxon>
        <taxon>Ascomycota</taxon>
        <taxon>Pezizomycotina</taxon>
        <taxon>Sordariomycetes</taxon>
        <taxon>Hypocreomycetidae</taxon>
        <taxon>Hypocreales</taxon>
        <taxon>Bionectriaceae</taxon>
        <taxon>Clonostachys</taxon>
    </lineage>
</organism>
<dbReference type="Pfam" id="PF02129">
    <property type="entry name" value="Peptidase_S15"/>
    <property type="match status" value="1"/>
</dbReference>